<proteinExistence type="predicted"/>
<feature type="domain" description="Cas12f1-like TNB" evidence="3">
    <location>
        <begin position="45"/>
        <end position="109"/>
    </location>
</feature>
<protein>
    <submittedName>
        <fullName evidence="4">Transposase</fullName>
    </submittedName>
</protein>
<organism evidence="4">
    <name type="scientific">Indivirus ILV1</name>
    <dbReference type="NCBI Taxonomy" id="1977633"/>
    <lineage>
        <taxon>Viruses</taxon>
        <taxon>Varidnaviria</taxon>
        <taxon>Bamfordvirae</taxon>
        <taxon>Nucleocytoviricota</taxon>
        <taxon>Megaviricetes</taxon>
        <taxon>Imitervirales</taxon>
        <taxon>Mimiviridae</taxon>
        <taxon>Klosneuvirinae</taxon>
        <taxon>Indivirus</taxon>
    </lineage>
</organism>
<dbReference type="PANTHER" id="PTHR36172">
    <property type="match status" value="1"/>
</dbReference>
<dbReference type="PANTHER" id="PTHR36172:SF1">
    <property type="entry name" value="RESOLVASE-RELATED"/>
    <property type="match status" value="1"/>
</dbReference>
<dbReference type="Pfam" id="PF07282">
    <property type="entry name" value="Cas12f1-like_TNB"/>
    <property type="match status" value="1"/>
</dbReference>
<reference evidence="4" key="1">
    <citation type="journal article" date="2017" name="Science">
        <title>Giant viruses with an expanded complement of translation system components.</title>
        <authorList>
            <person name="Schulz F."/>
            <person name="Yutin N."/>
            <person name="Ivanova N.N."/>
            <person name="Ortega D.R."/>
            <person name="Lee T.K."/>
            <person name="Vierheilig J."/>
            <person name="Daims H."/>
            <person name="Horn M."/>
            <person name="Wagner M."/>
            <person name="Jensen G.J."/>
            <person name="Kyrpides N.C."/>
            <person name="Koonin E.V."/>
            <person name="Woyke T."/>
        </authorList>
    </citation>
    <scope>NUCLEOTIDE SEQUENCE</scope>
    <source>
        <strain evidence="4">ILV1</strain>
    </source>
</reference>
<dbReference type="InterPro" id="IPR010095">
    <property type="entry name" value="Cas12f1-like_TNB"/>
</dbReference>
<evidence type="ECO:0000256" key="2">
    <source>
        <dbReference type="ARBA" id="ARBA00023172"/>
    </source>
</evidence>
<dbReference type="InterPro" id="IPR051491">
    <property type="entry name" value="Recombinase/Transposase-rel"/>
</dbReference>
<keyword evidence="2" id="KW-0233">DNA recombination</keyword>
<name>A0A1V0SDE2_9VIRU</name>
<dbReference type="EMBL" id="KY684086">
    <property type="protein sequence ID" value="ARF09743.1"/>
    <property type="molecule type" value="Genomic_DNA"/>
</dbReference>
<dbReference type="GO" id="GO:0003677">
    <property type="term" value="F:DNA binding"/>
    <property type="evidence" value="ECO:0007669"/>
    <property type="project" value="UniProtKB-KW"/>
</dbReference>
<keyword evidence="1" id="KW-0238">DNA-binding</keyword>
<dbReference type="GO" id="GO:0006310">
    <property type="term" value="P:DNA recombination"/>
    <property type="evidence" value="ECO:0007669"/>
    <property type="project" value="UniProtKB-KW"/>
</dbReference>
<gene>
    <name evidence="4" type="ORF">Indivirus_2_122</name>
</gene>
<evidence type="ECO:0000313" key="4">
    <source>
        <dbReference type="EMBL" id="ARF09743.1"/>
    </source>
</evidence>
<evidence type="ECO:0000259" key="3">
    <source>
        <dbReference type="Pfam" id="PF07282"/>
    </source>
</evidence>
<evidence type="ECO:0000256" key="1">
    <source>
        <dbReference type="ARBA" id="ARBA00023125"/>
    </source>
</evidence>
<accession>A0A1V0SDE2</accession>
<sequence length="121" mass="14412">MGVNVLNIKNNNINDVDKMKTELKAYKRKRRLNSRVKFVLNQLSHYKFKQHLFSKAKEYGCLCVEVTEEYTSQLCAKCGRIDKLYVDRMKKCKKCKHKINRDVNGARNILLKYMSEFMVKR</sequence>